<dbReference type="Proteomes" id="UP000177376">
    <property type="component" value="Unassembled WGS sequence"/>
</dbReference>
<dbReference type="AlphaFoldDB" id="A0A1G1YHY2"/>
<name>A0A1G1YHY2_9BACT</name>
<reference evidence="1 2" key="1">
    <citation type="journal article" date="2016" name="Nat. Commun.">
        <title>Thousands of microbial genomes shed light on interconnected biogeochemical processes in an aquifer system.</title>
        <authorList>
            <person name="Anantharaman K."/>
            <person name="Brown C.T."/>
            <person name="Hug L.A."/>
            <person name="Sharon I."/>
            <person name="Castelle C.J."/>
            <person name="Probst A.J."/>
            <person name="Thomas B.C."/>
            <person name="Singh A."/>
            <person name="Wilkins M.J."/>
            <person name="Karaoz U."/>
            <person name="Brodie E.L."/>
            <person name="Williams K.H."/>
            <person name="Hubbard S.S."/>
            <person name="Banfield J.F."/>
        </authorList>
    </citation>
    <scope>NUCLEOTIDE SEQUENCE [LARGE SCALE GENOMIC DNA]</scope>
</reference>
<gene>
    <name evidence="1" type="ORF">A3A02_01270</name>
</gene>
<comment type="caution">
    <text evidence="1">The sequence shown here is derived from an EMBL/GenBank/DDBJ whole genome shotgun (WGS) entry which is preliminary data.</text>
</comment>
<proteinExistence type="predicted"/>
<dbReference type="EMBL" id="MHIM01000028">
    <property type="protein sequence ID" value="OGY51963.1"/>
    <property type="molecule type" value="Genomic_DNA"/>
</dbReference>
<dbReference type="Pfam" id="PF18924">
    <property type="entry name" value="DUF5674"/>
    <property type="match status" value="1"/>
</dbReference>
<dbReference type="InterPro" id="IPR043731">
    <property type="entry name" value="DUF5674"/>
</dbReference>
<evidence type="ECO:0000313" key="1">
    <source>
        <dbReference type="EMBL" id="OGY51963.1"/>
    </source>
</evidence>
<protein>
    <submittedName>
        <fullName evidence="1">Uncharacterized protein</fullName>
    </submittedName>
</protein>
<sequence length="112" mass="12737">MKIIENKITWPEVKKLANESYGDMVKAVADVNQGFLAIGGEMHADAEQLLIEKGSRQDDLWGFNIYPEAPSEKMLEYVSFINIRPKLGNRSQEINSQTIKDRIKALINKMIV</sequence>
<organism evidence="1 2">
    <name type="scientific">Candidatus Buchananbacteria bacterium RIFCSPLOWO2_01_FULL_39_33</name>
    <dbReference type="NCBI Taxonomy" id="1797543"/>
    <lineage>
        <taxon>Bacteria</taxon>
        <taxon>Candidatus Buchananiibacteriota</taxon>
    </lineage>
</organism>
<accession>A0A1G1YHY2</accession>
<evidence type="ECO:0000313" key="2">
    <source>
        <dbReference type="Proteomes" id="UP000177376"/>
    </source>
</evidence>